<dbReference type="PANTHER" id="PTHR30561:SF1">
    <property type="entry name" value="MULTIDRUG TRANSPORTER EMRE"/>
    <property type="match status" value="1"/>
</dbReference>
<accession>A0A348HGC5</accession>
<dbReference type="Proteomes" id="UP000267342">
    <property type="component" value="Chromosome"/>
</dbReference>
<dbReference type="InterPro" id="IPR045324">
    <property type="entry name" value="Small_multidrug_res"/>
</dbReference>
<feature type="transmembrane region" description="Helical" evidence="9">
    <location>
        <begin position="94"/>
        <end position="113"/>
    </location>
</feature>
<dbReference type="SUPFAM" id="SSF103481">
    <property type="entry name" value="Multidrug resistance efflux transporter EmrE"/>
    <property type="match status" value="1"/>
</dbReference>
<dbReference type="Gene3D" id="1.10.3730.20">
    <property type="match status" value="1"/>
</dbReference>
<dbReference type="GO" id="GO:0015220">
    <property type="term" value="F:choline transmembrane transporter activity"/>
    <property type="evidence" value="ECO:0007669"/>
    <property type="project" value="TreeGrafter"/>
</dbReference>
<dbReference type="GO" id="GO:1990961">
    <property type="term" value="P:xenobiotic detoxification by transmembrane export across the plasma membrane"/>
    <property type="evidence" value="ECO:0007669"/>
    <property type="project" value="UniProtKB-ARBA"/>
</dbReference>
<evidence type="ECO:0000256" key="8">
    <source>
        <dbReference type="RuleBase" id="RU003942"/>
    </source>
</evidence>
<dbReference type="InterPro" id="IPR000390">
    <property type="entry name" value="Small_drug/metabolite_transptr"/>
</dbReference>
<proteinExistence type="inferred from homology"/>
<dbReference type="InterPro" id="IPR037185">
    <property type="entry name" value="EmrE-like"/>
</dbReference>
<evidence type="ECO:0000256" key="5">
    <source>
        <dbReference type="ARBA" id="ARBA00022989"/>
    </source>
</evidence>
<evidence type="ECO:0000256" key="9">
    <source>
        <dbReference type="SAM" id="Phobius"/>
    </source>
</evidence>
<evidence type="ECO:0000256" key="7">
    <source>
        <dbReference type="ARBA" id="ARBA00038032"/>
    </source>
</evidence>
<feature type="transmembrane region" description="Helical" evidence="9">
    <location>
        <begin position="39"/>
        <end position="60"/>
    </location>
</feature>
<evidence type="ECO:0000256" key="6">
    <source>
        <dbReference type="ARBA" id="ARBA00023136"/>
    </source>
</evidence>
<evidence type="ECO:0000256" key="4">
    <source>
        <dbReference type="ARBA" id="ARBA00022692"/>
    </source>
</evidence>
<dbReference type="Pfam" id="PF00893">
    <property type="entry name" value="Multi_Drug_Res"/>
    <property type="match status" value="1"/>
</dbReference>
<dbReference type="GO" id="GO:0031460">
    <property type="term" value="P:glycine betaine transport"/>
    <property type="evidence" value="ECO:0007669"/>
    <property type="project" value="TreeGrafter"/>
</dbReference>
<sequence length="119" mass="12654">MTIAEGAFVMQGWLFLVVAVVAEVIATSALKASNGFSRLWPSVLVVVGYGCAFYFLSLTLRYLPLGIAYAVWAGLGVVLTTLIGWALFQQKLDAAALIGIVLILAGVMVMNTFSSVQAH</sequence>
<dbReference type="GO" id="GO:0015199">
    <property type="term" value="F:amino-acid betaine transmembrane transporter activity"/>
    <property type="evidence" value="ECO:0007669"/>
    <property type="project" value="TreeGrafter"/>
</dbReference>
<dbReference type="STRING" id="1123510.GCA_000620025_02040"/>
<dbReference type="GO" id="GO:0005886">
    <property type="term" value="C:plasma membrane"/>
    <property type="evidence" value="ECO:0007669"/>
    <property type="project" value="UniProtKB-SubCell"/>
</dbReference>
<gene>
    <name evidence="10" type="ORF">ZBT109_1931</name>
</gene>
<evidence type="ECO:0000313" key="11">
    <source>
        <dbReference type="Proteomes" id="UP000267342"/>
    </source>
</evidence>
<name>A0A348HGC5_9GAMM</name>
<evidence type="ECO:0000313" key="10">
    <source>
        <dbReference type="EMBL" id="BBG30677.1"/>
    </source>
</evidence>
<keyword evidence="6 9" id="KW-0472">Membrane</keyword>
<keyword evidence="3" id="KW-1003">Cell membrane</keyword>
<protein>
    <submittedName>
        <fullName evidence="10">Small multidrug resistance protein, SMR family</fullName>
    </submittedName>
</protein>
<keyword evidence="11" id="KW-1185">Reference proteome</keyword>
<evidence type="ECO:0000256" key="1">
    <source>
        <dbReference type="ARBA" id="ARBA00004651"/>
    </source>
</evidence>
<keyword evidence="2" id="KW-0813">Transport</keyword>
<feature type="transmembrane region" description="Helical" evidence="9">
    <location>
        <begin position="67"/>
        <end position="88"/>
    </location>
</feature>
<evidence type="ECO:0000256" key="3">
    <source>
        <dbReference type="ARBA" id="ARBA00022475"/>
    </source>
</evidence>
<comment type="similarity">
    <text evidence="7 8">Belongs to the drug/metabolite transporter (DMT) superfamily. Small multidrug resistance (SMR) (TC 2.A.7.1) family.</text>
</comment>
<organism evidence="10 11">
    <name type="scientific">Zymobacter palmae</name>
    <dbReference type="NCBI Taxonomy" id="33074"/>
    <lineage>
        <taxon>Bacteria</taxon>
        <taxon>Pseudomonadati</taxon>
        <taxon>Pseudomonadota</taxon>
        <taxon>Gammaproteobacteria</taxon>
        <taxon>Oceanospirillales</taxon>
        <taxon>Halomonadaceae</taxon>
        <taxon>Zymobacter group</taxon>
        <taxon>Zymobacter</taxon>
    </lineage>
</organism>
<dbReference type="KEGG" id="zpl:ZBT109_1931"/>
<keyword evidence="4 8" id="KW-0812">Transmembrane</keyword>
<dbReference type="PANTHER" id="PTHR30561">
    <property type="entry name" value="SMR FAMILY PROTON-DEPENDENT DRUG EFFLUX TRANSPORTER SUGE"/>
    <property type="match status" value="1"/>
</dbReference>
<reference evidence="10 11" key="1">
    <citation type="submission" date="2018-09" db="EMBL/GenBank/DDBJ databases">
        <title>Zymobacter palmae IAM14233 (=T109) whole genome analysis.</title>
        <authorList>
            <person name="Yanase H."/>
        </authorList>
    </citation>
    <scope>NUCLEOTIDE SEQUENCE [LARGE SCALE GENOMIC DNA]</scope>
    <source>
        <strain evidence="10 11">IAM14233</strain>
    </source>
</reference>
<comment type="subcellular location">
    <subcellularLocation>
        <location evidence="1 8">Cell membrane</location>
        <topology evidence="1 8">Multi-pass membrane protein</topology>
    </subcellularLocation>
</comment>
<feature type="transmembrane region" description="Helical" evidence="9">
    <location>
        <begin position="12"/>
        <end position="33"/>
    </location>
</feature>
<dbReference type="AlphaFoldDB" id="A0A348HGC5"/>
<dbReference type="FunFam" id="1.10.3730.20:FF:000001">
    <property type="entry name" value="Quaternary ammonium compound resistance transporter SugE"/>
    <property type="match status" value="1"/>
</dbReference>
<evidence type="ECO:0000256" key="2">
    <source>
        <dbReference type="ARBA" id="ARBA00022448"/>
    </source>
</evidence>
<dbReference type="EMBL" id="AP018933">
    <property type="protein sequence ID" value="BBG30677.1"/>
    <property type="molecule type" value="Genomic_DNA"/>
</dbReference>
<dbReference type="GO" id="GO:0015297">
    <property type="term" value="F:antiporter activity"/>
    <property type="evidence" value="ECO:0007669"/>
    <property type="project" value="TreeGrafter"/>
</dbReference>
<keyword evidence="5 9" id="KW-1133">Transmembrane helix</keyword>